<keyword evidence="5" id="KW-0732">Signal</keyword>
<evidence type="ECO:0000256" key="4">
    <source>
        <dbReference type="ARBA" id="ARBA00022723"/>
    </source>
</evidence>
<evidence type="ECO:0000259" key="11">
    <source>
        <dbReference type="Pfam" id="PF04234"/>
    </source>
</evidence>
<feature type="transmembrane region" description="Helical" evidence="10">
    <location>
        <begin position="367"/>
        <end position="384"/>
    </location>
</feature>
<dbReference type="PANTHER" id="PTHR34820:SF4">
    <property type="entry name" value="INNER MEMBRANE PROTEIN YEBZ"/>
    <property type="match status" value="1"/>
</dbReference>
<evidence type="ECO:0000256" key="6">
    <source>
        <dbReference type="ARBA" id="ARBA00022989"/>
    </source>
</evidence>
<evidence type="ECO:0000256" key="2">
    <source>
        <dbReference type="ARBA" id="ARBA00022475"/>
    </source>
</evidence>
<keyword evidence="7" id="KW-0186">Copper</keyword>
<evidence type="ECO:0000256" key="9">
    <source>
        <dbReference type="SAM" id="MobiDB-lite"/>
    </source>
</evidence>
<feature type="transmembrane region" description="Helical" evidence="10">
    <location>
        <begin position="241"/>
        <end position="263"/>
    </location>
</feature>
<sequence length="690" mass="69677">MNRGSARVRRALGALTAVLAAVLIVLGGAGTAAAHAELDSTDPAPDSVVPRQPSAVTLTFSEGVTLPADSLRVLDPAGERVDTGTPGHASGRPETARVALRDGLADGTYTVAWQVIFADSHPGGGAFTFSVGKPSASSVSVAELQGTRTDGLITFLYGTGRAVAYAAFALLAGAVAFVLVCWPAGAAVRRVQGLLAAGWIGLLGSTIVLMMLRGPYEQGSGITPSTDDVSAQAHVPVDERIYVALAIRLLLLAACGVYLVLLVGQLGQLGQGQARSESLSQGQARSDDDATGRSWSRSRLGAVGLLLAVGLSATWVMTNHASEGAQVWLALPATALHLLAMAAWLGGLVTLAVGLRRGLTAAAVERFSLVAVGSVTVLVLTGLYQSWRGVGSWEALFDTEYGRLLLIKVGCVALMLGAAWFSRSRLARLRSEAETGTSATPGAAGAGASISRRAAGAGTSVSRRAAGAVSPATLPATEAGTPATPMAAEAGTPATLPAAEAGTPATLTAAEASSQSGGDSARVGLRRSVLAESALAVAVLVVTTMLTSTPPARTASAAGSAPRGPATSGESAAPGRTLTLTIPFDTGGRTANARGTATVSLVPAATGGRTVELRLTGADGRPADVPEAALAFTLPAENLGPLGVTLRPDGAGRRVGEVRLPLAGRWTVSLTVRSSDIDQTTEKRRVTIGG</sequence>
<dbReference type="Gene3D" id="2.60.40.1220">
    <property type="match status" value="1"/>
</dbReference>
<feature type="transmembrane region" description="Helical" evidence="10">
    <location>
        <begin position="404"/>
        <end position="421"/>
    </location>
</feature>
<protein>
    <submittedName>
        <fullName evidence="13">Copper transport protein</fullName>
    </submittedName>
</protein>
<evidence type="ECO:0000313" key="13">
    <source>
        <dbReference type="EMBL" id="MBE1601857.1"/>
    </source>
</evidence>
<dbReference type="Pfam" id="PF04234">
    <property type="entry name" value="CopC"/>
    <property type="match status" value="1"/>
</dbReference>
<evidence type="ECO:0000256" key="8">
    <source>
        <dbReference type="ARBA" id="ARBA00023136"/>
    </source>
</evidence>
<comment type="caution">
    <text evidence="13">The sequence shown here is derived from an EMBL/GenBank/DDBJ whole genome shotgun (WGS) entry which is preliminary data.</text>
</comment>
<dbReference type="InterPro" id="IPR014755">
    <property type="entry name" value="Cu-Rt/internalin_Ig-like"/>
</dbReference>
<feature type="domain" description="CopC" evidence="11">
    <location>
        <begin position="35"/>
        <end position="131"/>
    </location>
</feature>
<feature type="transmembrane region" description="Helical" evidence="10">
    <location>
        <begin position="162"/>
        <end position="182"/>
    </location>
</feature>
<dbReference type="AlphaFoldDB" id="A0A8I0PCX9"/>
<feature type="transmembrane region" description="Helical" evidence="10">
    <location>
        <begin position="329"/>
        <end position="355"/>
    </location>
</feature>
<dbReference type="Proteomes" id="UP000629287">
    <property type="component" value="Unassembled WGS sequence"/>
</dbReference>
<comment type="subcellular location">
    <subcellularLocation>
        <location evidence="1">Cell membrane</location>
        <topology evidence="1">Multi-pass membrane protein</topology>
    </subcellularLocation>
</comment>
<dbReference type="InterPro" id="IPR014756">
    <property type="entry name" value="Ig_E-set"/>
</dbReference>
<reference evidence="13 14" key="1">
    <citation type="submission" date="2020-10" db="EMBL/GenBank/DDBJ databases">
        <title>Sequencing the genomes of 1000 actinobacteria strains.</title>
        <authorList>
            <person name="Klenk H.-P."/>
        </authorList>
    </citation>
    <scope>NUCLEOTIDE SEQUENCE [LARGE SCALE GENOMIC DNA]</scope>
    <source>
        <strain evidence="13 14">DSM 41803</strain>
    </source>
</reference>
<dbReference type="GO" id="GO:0005507">
    <property type="term" value="F:copper ion binding"/>
    <property type="evidence" value="ECO:0007669"/>
    <property type="project" value="InterPro"/>
</dbReference>
<dbReference type="PANTHER" id="PTHR34820">
    <property type="entry name" value="INNER MEMBRANE PROTEIN YEBZ"/>
    <property type="match status" value="1"/>
</dbReference>
<dbReference type="EMBL" id="JADBGF010000001">
    <property type="protein sequence ID" value="MBE1601857.1"/>
    <property type="molecule type" value="Genomic_DNA"/>
</dbReference>
<feature type="transmembrane region" description="Helical" evidence="10">
    <location>
        <begin position="300"/>
        <end position="317"/>
    </location>
</feature>
<dbReference type="InterPro" id="IPR032694">
    <property type="entry name" value="CopC/D"/>
</dbReference>
<dbReference type="RefSeq" id="WP_046918651.1">
    <property type="nucleotide sequence ID" value="NZ_JADBGF010000001.1"/>
</dbReference>
<dbReference type="GO" id="GO:0046688">
    <property type="term" value="P:response to copper ion"/>
    <property type="evidence" value="ECO:0007669"/>
    <property type="project" value="InterPro"/>
</dbReference>
<keyword evidence="3 10" id="KW-0812">Transmembrane</keyword>
<dbReference type="SUPFAM" id="SSF81296">
    <property type="entry name" value="E set domains"/>
    <property type="match status" value="1"/>
</dbReference>
<dbReference type="GO" id="GO:0006825">
    <property type="term" value="P:copper ion transport"/>
    <property type="evidence" value="ECO:0007669"/>
    <property type="project" value="InterPro"/>
</dbReference>
<evidence type="ECO:0000256" key="5">
    <source>
        <dbReference type="ARBA" id="ARBA00022729"/>
    </source>
</evidence>
<evidence type="ECO:0000256" key="7">
    <source>
        <dbReference type="ARBA" id="ARBA00023008"/>
    </source>
</evidence>
<dbReference type="GO" id="GO:0005886">
    <property type="term" value="C:plasma membrane"/>
    <property type="evidence" value="ECO:0007669"/>
    <property type="project" value="UniProtKB-SubCell"/>
</dbReference>
<dbReference type="OrthoDB" id="5242236at2"/>
<dbReference type="InterPro" id="IPR007348">
    <property type="entry name" value="CopC_dom"/>
</dbReference>
<feature type="transmembrane region" description="Helical" evidence="10">
    <location>
        <begin position="194"/>
        <end position="212"/>
    </location>
</feature>
<evidence type="ECO:0000313" key="14">
    <source>
        <dbReference type="Proteomes" id="UP000629287"/>
    </source>
</evidence>
<feature type="region of interest" description="Disordered" evidence="9">
    <location>
        <begin position="466"/>
        <end position="489"/>
    </location>
</feature>
<feature type="domain" description="Copper resistance protein D" evidence="12">
    <location>
        <begin position="362"/>
        <end position="438"/>
    </location>
</feature>
<keyword evidence="14" id="KW-1185">Reference proteome</keyword>
<dbReference type="GeneID" id="86832456"/>
<dbReference type="Pfam" id="PF05425">
    <property type="entry name" value="CopD"/>
    <property type="match status" value="1"/>
</dbReference>
<dbReference type="GO" id="GO:0042597">
    <property type="term" value="C:periplasmic space"/>
    <property type="evidence" value="ECO:0007669"/>
    <property type="project" value="InterPro"/>
</dbReference>
<keyword evidence="2" id="KW-1003">Cell membrane</keyword>
<organism evidence="13 14">
    <name type="scientific">Streptomyces stelliscabiei</name>
    <dbReference type="NCBI Taxonomy" id="146820"/>
    <lineage>
        <taxon>Bacteria</taxon>
        <taxon>Bacillati</taxon>
        <taxon>Actinomycetota</taxon>
        <taxon>Actinomycetes</taxon>
        <taxon>Kitasatosporales</taxon>
        <taxon>Streptomycetaceae</taxon>
        <taxon>Streptomyces</taxon>
    </lineage>
</organism>
<evidence type="ECO:0000256" key="10">
    <source>
        <dbReference type="SAM" id="Phobius"/>
    </source>
</evidence>
<feature type="compositionally biased region" description="Low complexity" evidence="9">
    <location>
        <begin position="550"/>
        <end position="569"/>
    </location>
</feature>
<gene>
    <name evidence="13" type="ORF">H4687_007986</name>
</gene>
<evidence type="ECO:0000256" key="1">
    <source>
        <dbReference type="ARBA" id="ARBA00004651"/>
    </source>
</evidence>
<keyword evidence="6 10" id="KW-1133">Transmembrane helix</keyword>
<proteinExistence type="predicted"/>
<evidence type="ECO:0000256" key="3">
    <source>
        <dbReference type="ARBA" id="ARBA00022692"/>
    </source>
</evidence>
<feature type="region of interest" description="Disordered" evidence="9">
    <location>
        <begin position="550"/>
        <end position="576"/>
    </location>
</feature>
<keyword evidence="4" id="KW-0479">Metal-binding</keyword>
<keyword evidence="8 10" id="KW-0472">Membrane</keyword>
<evidence type="ECO:0000259" key="12">
    <source>
        <dbReference type="Pfam" id="PF05425"/>
    </source>
</evidence>
<accession>A0A8I0PCX9</accession>
<name>A0A8I0PCX9_9ACTN</name>
<dbReference type="InterPro" id="IPR008457">
    <property type="entry name" value="Cu-R_CopD_dom"/>
</dbReference>